<evidence type="ECO:0000256" key="1">
    <source>
        <dbReference type="SAM" id="MobiDB-lite"/>
    </source>
</evidence>
<feature type="compositionally biased region" description="Basic residues" evidence="1">
    <location>
        <begin position="24"/>
        <end position="35"/>
    </location>
</feature>
<feature type="compositionally biased region" description="Polar residues" evidence="1">
    <location>
        <begin position="82"/>
        <end position="94"/>
    </location>
</feature>
<name>R7Q6G7_CHOCR</name>
<dbReference type="OrthoDB" id="7780at2763"/>
<dbReference type="Gramene" id="CDF33614">
    <property type="protein sequence ID" value="CDF33614"/>
    <property type="gene ID" value="CHC_T00002150001"/>
</dbReference>
<evidence type="ECO:0000313" key="2">
    <source>
        <dbReference type="EMBL" id="CDF33614.1"/>
    </source>
</evidence>
<sequence length="281" mass="31212">MLLIFPNALSRIVPDKPAVPPPRRTSRPSTLKRHSANAEEELRSRKNNSKPPKPVLPPFVIQAQAQAQAQAETKRIQHHPIPNSSPVTSPQVARSSGFRHRDVDQVRTLSPADFNSAPFLSLDVPPKSLGKNFQSGQMPANLQQPAEPNEISFFTPTEFNPPDLESDEMPSRKQIDRERIPSAMDPSFERLRHSNREMAVVTRPKAAVASHISELTASGATGGAKSPHASYIDRLPHETLQELVDYSPSGPSKVRYREDGSVQAGRFGFLRDLGRTFVKRR</sequence>
<dbReference type="GeneID" id="17321145"/>
<accession>R7Q6G7</accession>
<proteinExistence type="predicted"/>
<keyword evidence="3" id="KW-1185">Reference proteome</keyword>
<evidence type="ECO:0000313" key="3">
    <source>
        <dbReference type="Proteomes" id="UP000012073"/>
    </source>
</evidence>
<dbReference type="AlphaFoldDB" id="R7Q6G7"/>
<organism evidence="2 3">
    <name type="scientific">Chondrus crispus</name>
    <name type="common">Carrageen Irish moss</name>
    <name type="synonym">Polymorpha crispa</name>
    <dbReference type="NCBI Taxonomy" id="2769"/>
    <lineage>
        <taxon>Eukaryota</taxon>
        <taxon>Rhodophyta</taxon>
        <taxon>Florideophyceae</taxon>
        <taxon>Rhodymeniophycidae</taxon>
        <taxon>Gigartinales</taxon>
        <taxon>Gigartinaceae</taxon>
        <taxon>Chondrus</taxon>
    </lineage>
</organism>
<reference evidence="3" key="1">
    <citation type="journal article" date="2013" name="Proc. Natl. Acad. Sci. U.S.A.">
        <title>Genome structure and metabolic features in the red seaweed Chondrus crispus shed light on evolution of the Archaeplastida.</title>
        <authorList>
            <person name="Collen J."/>
            <person name="Porcel B."/>
            <person name="Carre W."/>
            <person name="Ball S.G."/>
            <person name="Chaparro C."/>
            <person name="Tonon T."/>
            <person name="Barbeyron T."/>
            <person name="Michel G."/>
            <person name="Noel B."/>
            <person name="Valentin K."/>
            <person name="Elias M."/>
            <person name="Artiguenave F."/>
            <person name="Arun A."/>
            <person name="Aury J.M."/>
            <person name="Barbosa-Neto J.F."/>
            <person name="Bothwell J.H."/>
            <person name="Bouget F.Y."/>
            <person name="Brillet L."/>
            <person name="Cabello-Hurtado F."/>
            <person name="Capella-Gutierrez S."/>
            <person name="Charrier B."/>
            <person name="Cladiere L."/>
            <person name="Cock J.M."/>
            <person name="Coelho S.M."/>
            <person name="Colleoni C."/>
            <person name="Czjzek M."/>
            <person name="Da Silva C."/>
            <person name="Delage L."/>
            <person name="Denoeud F."/>
            <person name="Deschamps P."/>
            <person name="Dittami S.M."/>
            <person name="Gabaldon T."/>
            <person name="Gachon C.M."/>
            <person name="Groisillier A."/>
            <person name="Herve C."/>
            <person name="Jabbari K."/>
            <person name="Katinka M."/>
            <person name="Kloareg B."/>
            <person name="Kowalczyk N."/>
            <person name="Labadie K."/>
            <person name="Leblanc C."/>
            <person name="Lopez P.J."/>
            <person name="McLachlan D.H."/>
            <person name="Meslet-Cladiere L."/>
            <person name="Moustafa A."/>
            <person name="Nehr Z."/>
            <person name="Nyvall Collen P."/>
            <person name="Panaud O."/>
            <person name="Partensky F."/>
            <person name="Poulain J."/>
            <person name="Rensing S.A."/>
            <person name="Rousvoal S."/>
            <person name="Samson G."/>
            <person name="Symeonidi A."/>
            <person name="Weissenbach J."/>
            <person name="Zambounis A."/>
            <person name="Wincker P."/>
            <person name="Boyen C."/>
        </authorList>
    </citation>
    <scope>NUCLEOTIDE SEQUENCE [LARGE SCALE GENOMIC DNA]</scope>
    <source>
        <strain evidence="3">cv. Stackhouse</strain>
    </source>
</reference>
<dbReference type="KEGG" id="ccp:CHC_T00002150001"/>
<dbReference type="Proteomes" id="UP000012073">
    <property type="component" value="Unassembled WGS sequence"/>
</dbReference>
<feature type="region of interest" description="Disordered" evidence="1">
    <location>
        <begin position="12"/>
        <end position="97"/>
    </location>
</feature>
<gene>
    <name evidence="2" type="ORF">CHC_T00002150001</name>
</gene>
<feature type="compositionally biased region" description="Low complexity" evidence="1">
    <location>
        <begin position="62"/>
        <end position="71"/>
    </location>
</feature>
<dbReference type="EMBL" id="HG001651">
    <property type="protein sequence ID" value="CDF33614.1"/>
    <property type="molecule type" value="Genomic_DNA"/>
</dbReference>
<protein>
    <submittedName>
        <fullName evidence="2">Uncharacterized protein</fullName>
    </submittedName>
</protein>
<dbReference type="RefSeq" id="XP_005713417.1">
    <property type="nucleotide sequence ID" value="XM_005713360.1"/>
</dbReference>